<dbReference type="EMBL" id="CP165727">
    <property type="protein sequence ID" value="XDV62594.1"/>
    <property type="molecule type" value="Genomic_DNA"/>
</dbReference>
<protein>
    <submittedName>
        <fullName evidence="1">Uncharacterized protein</fullName>
    </submittedName>
</protein>
<organism evidence="1">
    <name type="scientific">Streptomyces sp. R33</name>
    <dbReference type="NCBI Taxonomy" id="3238629"/>
    <lineage>
        <taxon>Bacteria</taxon>
        <taxon>Bacillati</taxon>
        <taxon>Actinomycetota</taxon>
        <taxon>Actinomycetes</taxon>
        <taxon>Kitasatosporales</taxon>
        <taxon>Streptomycetaceae</taxon>
        <taxon>Streptomyces</taxon>
    </lineage>
</organism>
<gene>
    <name evidence="1" type="ORF">AB5J51_06425</name>
</gene>
<name>A0AB39XYG9_9ACTN</name>
<proteinExistence type="predicted"/>
<reference evidence="1" key="1">
    <citation type="submission" date="2024-08" db="EMBL/GenBank/DDBJ databases">
        <authorList>
            <person name="Yu S.T."/>
        </authorList>
    </citation>
    <scope>NUCLEOTIDE SEQUENCE</scope>
    <source>
        <strain evidence="1">R33</strain>
    </source>
</reference>
<sequence length="76" mass="7844">MTKPNAEPPGARETVSGNAGPAAVVVLEPVTLADDLGSAFRSACHGGQLPAAPYLLSHRVDVDRVGPDGRPRWASL</sequence>
<evidence type="ECO:0000313" key="1">
    <source>
        <dbReference type="EMBL" id="XDV62594.1"/>
    </source>
</evidence>
<dbReference type="AlphaFoldDB" id="A0AB39XYG9"/>
<accession>A0AB39XYG9</accession>
<dbReference type="RefSeq" id="WP_369777112.1">
    <property type="nucleotide sequence ID" value="NZ_CP165727.1"/>
</dbReference>